<keyword evidence="8 16" id="KW-0862">Zinc</keyword>
<dbReference type="Gene3D" id="2.10.55.10">
    <property type="entry name" value="Leishmanolysin domain 3"/>
    <property type="match status" value="1"/>
</dbReference>
<evidence type="ECO:0000256" key="6">
    <source>
        <dbReference type="ARBA" id="ARBA00022729"/>
    </source>
</evidence>
<dbReference type="Gene3D" id="2.30.34.10">
    <property type="entry name" value="Leishmanolysin domain 4"/>
    <property type="match status" value="1"/>
</dbReference>
<comment type="catalytic activity">
    <reaction evidence="1">
        <text>Preference for hydrophobic residues at P1 and P1' and basic residues at P2' and P3'. A model nonapeptide is cleaved at -Ala-Tyr-|-Leu-Lys-Lys-.</text>
        <dbReference type="EC" id="3.4.24.36"/>
    </reaction>
</comment>
<evidence type="ECO:0000256" key="5">
    <source>
        <dbReference type="ARBA" id="ARBA00022723"/>
    </source>
</evidence>
<keyword evidence="13" id="KW-1015">Disulfide bond</keyword>
<evidence type="ECO:0000256" key="13">
    <source>
        <dbReference type="ARBA" id="ARBA00023157"/>
    </source>
</evidence>
<evidence type="ECO:0000256" key="12">
    <source>
        <dbReference type="ARBA" id="ARBA00023145"/>
    </source>
</evidence>
<dbReference type="AlphaFoldDB" id="A0A1X0NFK3"/>
<dbReference type="PANTHER" id="PTHR10942:SF0">
    <property type="entry name" value="LEISHMANOLYSIN-LIKE PEPTIDASE"/>
    <property type="match status" value="1"/>
</dbReference>
<dbReference type="EC" id="3.4.24.-" evidence="17"/>
<dbReference type="Proteomes" id="UP000192257">
    <property type="component" value="Unassembled WGS sequence"/>
</dbReference>
<evidence type="ECO:0000256" key="10">
    <source>
        <dbReference type="ARBA" id="ARBA00023049"/>
    </source>
</evidence>
<comment type="subcellular location">
    <subcellularLocation>
        <location evidence="2">Membrane</location>
    </subcellularLocation>
</comment>
<evidence type="ECO:0000256" key="3">
    <source>
        <dbReference type="ARBA" id="ARBA00005860"/>
    </source>
</evidence>
<feature type="compositionally biased region" description="Polar residues" evidence="18">
    <location>
        <begin position="605"/>
        <end position="617"/>
    </location>
</feature>
<dbReference type="SUPFAM" id="SSF55486">
    <property type="entry name" value="Metalloproteases ('zincins'), catalytic domain"/>
    <property type="match status" value="1"/>
</dbReference>
<feature type="signal peptide" evidence="17">
    <location>
        <begin position="1"/>
        <end position="20"/>
    </location>
</feature>
<dbReference type="GO" id="GO:0004222">
    <property type="term" value="F:metalloendopeptidase activity"/>
    <property type="evidence" value="ECO:0007669"/>
    <property type="project" value="UniProtKB-UniRule"/>
</dbReference>
<feature type="binding site" evidence="16">
    <location>
        <position position="234"/>
    </location>
    <ligand>
        <name>Zn(2+)</name>
        <dbReference type="ChEBI" id="CHEBI:29105"/>
        <note>catalytic</note>
    </ligand>
</feature>
<dbReference type="GO" id="GO:0016020">
    <property type="term" value="C:membrane"/>
    <property type="evidence" value="ECO:0007669"/>
    <property type="project" value="UniProtKB-SubCell"/>
</dbReference>
<evidence type="ECO:0000256" key="16">
    <source>
        <dbReference type="PIRSR" id="PIRSR601577-2"/>
    </source>
</evidence>
<feature type="chain" id="PRO_5023978880" description="Leishmanolysin-like peptidase" evidence="17">
    <location>
        <begin position="21"/>
        <end position="670"/>
    </location>
</feature>
<organism evidence="19 20">
    <name type="scientific">Trypanosoma theileri</name>
    <dbReference type="NCBI Taxonomy" id="67003"/>
    <lineage>
        <taxon>Eukaryota</taxon>
        <taxon>Discoba</taxon>
        <taxon>Euglenozoa</taxon>
        <taxon>Kinetoplastea</taxon>
        <taxon>Metakinetoplastina</taxon>
        <taxon>Trypanosomatida</taxon>
        <taxon>Trypanosomatidae</taxon>
        <taxon>Trypanosoma</taxon>
    </lineage>
</organism>
<feature type="binding site" evidence="16">
    <location>
        <position position="238"/>
    </location>
    <ligand>
        <name>Zn(2+)</name>
        <dbReference type="ChEBI" id="CHEBI:29105"/>
        <note>catalytic</note>
    </ligand>
</feature>
<evidence type="ECO:0000256" key="11">
    <source>
        <dbReference type="ARBA" id="ARBA00023136"/>
    </source>
</evidence>
<keyword evidence="10 16" id="KW-0482">Metalloprotease</keyword>
<comment type="cofactor">
    <cofactor evidence="16 17">
        <name>Zn(2+)</name>
        <dbReference type="ChEBI" id="CHEBI:29105"/>
    </cofactor>
    <text evidence="16 17">Binds 1 zinc ion per subunit.</text>
</comment>
<keyword evidence="7 17" id="KW-0378">Hydrolase</keyword>
<feature type="compositionally biased region" description="Basic and acidic residues" evidence="18">
    <location>
        <begin position="571"/>
        <end position="604"/>
    </location>
</feature>
<evidence type="ECO:0000313" key="19">
    <source>
        <dbReference type="EMBL" id="ORC83437.1"/>
    </source>
</evidence>
<evidence type="ECO:0000256" key="8">
    <source>
        <dbReference type="ARBA" id="ARBA00022833"/>
    </source>
</evidence>
<keyword evidence="12" id="KW-0865">Zymogen</keyword>
<dbReference type="GO" id="GO:0007155">
    <property type="term" value="P:cell adhesion"/>
    <property type="evidence" value="ECO:0007669"/>
    <property type="project" value="UniProtKB-KW"/>
</dbReference>
<evidence type="ECO:0000313" key="20">
    <source>
        <dbReference type="Proteomes" id="UP000192257"/>
    </source>
</evidence>
<keyword evidence="5 16" id="KW-0479">Metal-binding</keyword>
<dbReference type="OrthoDB" id="527990at2759"/>
<evidence type="ECO:0000256" key="1">
    <source>
        <dbReference type="ARBA" id="ARBA00001249"/>
    </source>
</evidence>
<dbReference type="PANTHER" id="PTHR10942">
    <property type="entry name" value="LEISHMANOLYSIN-LIKE PEPTIDASE"/>
    <property type="match status" value="1"/>
</dbReference>
<keyword evidence="14" id="KW-0325">Glycoprotein</keyword>
<dbReference type="VEuPathDB" id="TriTrypDB:TM35_000701010"/>
<evidence type="ECO:0000256" key="2">
    <source>
        <dbReference type="ARBA" id="ARBA00004370"/>
    </source>
</evidence>
<dbReference type="Gene3D" id="3.90.132.10">
    <property type="entry name" value="Leishmanolysin , domain 2"/>
    <property type="match status" value="1"/>
</dbReference>
<feature type="compositionally biased region" description="Basic and acidic residues" evidence="18">
    <location>
        <begin position="650"/>
        <end position="663"/>
    </location>
</feature>
<dbReference type="GO" id="GO:0006508">
    <property type="term" value="P:proteolysis"/>
    <property type="evidence" value="ECO:0007669"/>
    <property type="project" value="UniProtKB-KW"/>
</dbReference>
<keyword evidence="6 17" id="KW-0732">Signal</keyword>
<comment type="caution">
    <text evidence="19">The sequence shown here is derived from an EMBL/GenBank/DDBJ whole genome shotgun (WGS) entry which is preliminary data.</text>
</comment>
<dbReference type="Pfam" id="PF01457">
    <property type="entry name" value="Peptidase_M8"/>
    <property type="match status" value="1"/>
</dbReference>
<keyword evidence="4 17" id="KW-0645">Protease</keyword>
<gene>
    <name evidence="19" type="ORF">TM35_000701010</name>
</gene>
<feature type="region of interest" description="Disordered" evidence="18">
    <location>
        <begin position="571"/>
        <end position="670"/>
    </location>
</feature>
<proteinExistence type="inferred from homology"/>
<dbReference type="GO" id="GO:0046872">
    <property type="term" value="F:metal ion binding"/>
    <property type="evidence" value="ECO:0007669"/>
    <property type="project" value="UniProtKB-KW"/>
</dbReference>
<dbReference type="GeneID" id="39990969"/>
<dbReference type="Gene3D" id="3.10.170.20">
    <property type="match status" value="1"/>
</dbReference>
<accession>A0A1X0NFK3</accession>
<dbReference type="InterPro" id="IPR001577">
    <property type="entry name" value="Peptidase_M8"/>
</dbReference>
<comment type="similarity">
    <text evidence="3 17">Belongs to the peptidase M8 family.</text>
</comment>
<dbReference type="PRINTS" id="PR00782">
    <property type="entry name" value="LSHMANOLYSIN"/>
</dbReference>
<dbReference type="GO" id="GO:0005737">
    <property type="term" value="C:cytoplasm"/>
    <property type="evidence" value="ECO:0007669"/>
    <property type="project" value="TreeGrafter"/>
</dbReference>
<dbReference type="EMBL" id="NBCO01000070">
    <property type="protein sequence ID" value="ORC83437.1"/>
    <property type="molecule type" value="Genomic_DNA"/>
</dbReference>
<feature type="active site" evidence="15">
    <location>
        <position position="235"/>
    </location>
</feature>
<dbReference type="RefSeq" id="XP_028877503.1">
    <property type="nucleotide sequence ID" value="XM_029031189.1"/>
</dbReference>
<protein>
    <recommendedName>
        <fullName evidence="17">Leishmanolysin-like peptidase</fullName>
        <ecNumber evidence="17">3.4.24.-</ecNumber>
    </recommendedName>
</protein>
<reference evidence="19 20" key="1">
    <citation type="submission" date="2017-03" db="EMBL/GenBank/DDBJ databases">
        <title>An alternative strategy for trypanosome survival in the mammalian bloodstream revealed through genome and transcriptome analysis of the ubiquitous bovine parasite Trypanosoma (Megatrypanum) theileri.</title>
        <authorList>
            <person name="Kelly S."/>
            <person name="Ivens A."/>
            <person name="Mott A."/>
            <person name="O'Neill E."/>
            <person name="Emms D."/>
            <person name="Macleod O."/>
            <person name="Voorheis P."/>
            <person name="Matthews J."/>
            <person name="Matthews K."/>
            <person name="Carrington M."/>
        </authorList>
    </citation>
    <scope>NUCLEOTIDE SEQUENCE [LARGE SCALE GENOMIC DNA]</scope>
    <source>
        <strain evidence="19">Edinburgh</strain>
    </source>
</reference>
<sequence length="670" mass="75544">MRRLLCTALLLLCCAYGCIAAVVQPLPQKGQGPWDTYTVAEVGSVPDHDSGKNNFEPIRFAVSAKEIDRVLAYCKDFKGVLDEDQEEDKYEPKKDEEEYGFPLDPEEISEFCEGQNEVKQYMRKTLLRKVLPAALKLHSERLSVEREKENLMVRKDVDKFSSKCSNVSVPKKHQEQGIPNVDFVLYVGVKSSPDPVNDAKICSKNENGRPTSALIKFIPKEIADTRHFIRFAAHEVAHALGFETEMMNKYFDVVEEENAGNKLVYLVKSNNLVDKMMKAQYDCSNGNEIKGMILQNKPTEEKPPHWKRRIAKDELMSPYTSDLDAKDVTGAYYTALTLAVFDSMPFYKANFDMAESMSWGKDAGCDFLKGGKEKKDEIIQNQPKMFCNEVKPTLQCTSDRFALGMCSAKEQPTIHIPYDYLEQYYLIANNPDNDLMDGYSIIKPIIMTSCEEGKVEFMPGSIVSNISRCLNGDSLTLKTPNENDLTVGDICAEVRCDGGKVHIRYEGNDNWHECNDEKSVIRPTEDSVFSSGTIKCPKYSEVCNDFSEVKDINFTIEYDEDVKLEIKKEKEAEDKAQEKKQREEEDRKKNEQEANGKAEEEEKSNTQSGLASQTQPQHHVPALAVDQRGSAVADKENVESHVSPASSQARDQRGSSAEGEKEVFISSSCT</sequence>
<feature type="binding site" evidence="16">
    <location>
        <position position="305"/>
    </location>
    <ligand>
        <name>Zn(2+)</name>
        <dbReference type="ChEBI" id="CHEBI:29105"/>
        <note>catalytic</note>
    </ligand>
</feature>
<evidence type="ECO:0000256" key="15">
    <source>
        <dbReference type="PIRSR" id="PIRSR601577-1"/>
    </source>
</evidence>
<keyword evidence="20" id="KW-1185">Reference proteome</keyword>
<keyword evidence="11" id="KW-0472">Membrane</keyword>
<evidence type="ECO:0000256" key="17">
    <source>
        <dbReference type="RuleBase" id="RU366077"/>
    </source>
</evidence>
<evidence type="ECO:0000256" key="18">
    <source>
        <dbReference type="SAM" id="MobiDB-lite"/>
    </source>
</evidence>
<evidence type="ECO:0000256" key="4">
    <source>
        <dbReference type="ARBA" id="ARBA00022670"/>
    </source>
</evidence>
<evidence type="ECO:0000256" key="9">
    <source>
        <dbReference type="ARBA" id="ARBA00022889"/>
    </source>
</evidence>
<evidence type="ECO:0000256" key="14">
    <source>
        <dbReference type="ARBA" id="ARBA00023180"/>
    </source>
</evidence>
<name>A0A1X0NFK3_9TRYP</name>
<evidence type="ECO:0000256" key="7">
    <source>
        <dbReference type="ARBA" id="ARBA00022801"/>
    </source>
</evidence>
<keyword evidence="9" id="KW-0130">Cell adhesion</keyword>